<dbReference type="Gene3D" id="3.50.50.60">
    <property type="entry name" value="FAD/NAD(P)-binding domain"/>
    <property type="match status" value="1"/>
</dbReference>
<gene>
    <name evidence="2" type="primary">ubiF_3</name>
    <name evidence="2" type="ORF">NCTC11214_05711</name>
</gene>
<reference evidence="2 3" key="1">
    <citation type="submission" date="2018-12" db="EMBL/GenBank/DDBJ databases">
        <authorList>
            <consortium name="Pathogen Informatics"/>
        </authorList>
    </citation>
    <scope>NUCLEOTIDE SEQUENCE [LARGE SCALE GENOMIC DNA]</scope>
    <source>
        <strain evidence="2 3">NCTC11214</strain>
    </source>
</reference>
<feature type="domain" description="FAD-binding" evidence="1">
    <location>
        <begin position="6"/>
        <end position="61"/>
    </location>
</feature>
<dbReference type="GO" id="GO:0071949">
    <property type="term" value="F:FAD binding"/>
    <property type="evidence" value="ECO:0007669"/>
    <property type="project" value="InterPro"/>
</dbReference>
<protein>
    <submittedName>
        <fullName evidence="2">2-octaprenyl-3-methyl-6-methoxy-1,4-benzoquinol hydroxylase</fullName>
        <ecNumber evidence="2">1.14.13.-</ecNumber>
    </submittedName>
</protein>
<dbReference type="PANTHER" id="PTHR43876:SF10">
    <property type="entry name" value="3-DEMETHOXYUBIQUINOL 3-HYDROXYLASE"/>
    <property type="match status" value="1"/>
</dbReference>
<dbReference type="SUPFAM" id="SSF51905">
    <property type="entry name" value="FAD/NAD(P)-binding domain"/>
    <property type="match status" value="1"/>
</dbReference>
<dbReference type="EC" id="1.14.13.-" evidence="2"/>
<proteinExistence type="predicted"/>
<dbReference type="InterPro" id="IPR036188">
    <property type="entry name" value="FAD/NAD-bd_sf"/>
</dbReference>
<keyword evidence="2" id="KW-0560">Oxidoreductase</keyword>
<dbReference type="AlphaFoldDB" id="A0A447L2Y2"/>
<evidence type="ECO:0000313" key="2">
    <source>
        <dbReference type="EMBL" id="VDZ65908.1"/>
    </source>
</evidence>
<dbReference type="EMBL" id="LR134117">
    <property type="protein sequence ID" value="VDZ65908.1"/>
    <property type="molecule type" value="Genomic_DNA"/>
</dbReference>
<dbReference type="PANTHER" id="PTHR43876">
    <property type="entry name" value="UBIQUINONE BIOSYNTHESIS MONOOXYGENASE COQ6, MITOCHONDRIAL"/>
    <property type="match status" value="1"/>
</dbReference>
<dbReference type="GO" id="GO:0008682">
    <property type="term" value="F:3-demethoxyubiquinol 3-hydroxylase activity"/>
    <property type="evidence" value="ECO:0007669"/>
    <property type="project" value="TreeGrafter"/>
</dbReference>
<name>A0A447L2Y2_SEROD</name>
<accession>A0A447L2Y2</accession>
<evidence type="ECO:0000259" key="1">
    <source>
        <dbReference type="Pfam" id="PF01494"/>
    </source>
</evidence>
<dbReference type="InterPro" id="IPR051205">
    <property type="entry name" value="UbiH/COQ6_monooxygenase"/>
</dbReference>
<dbReference type="InterPro" id="IPR002938">
    <property type="entry name" value="FAD-bd"/>
</dbReference>
<dbReference type="KEGG" id="sof:NCTC11214_05711"/>
<dbReference type="Pfam" id="PF01494">
    <property type="entry name" value="FAD_binding_3"/>
    <property type="match status" value="1"/>
</dbReference>
<organism evidence="2 3">
    <name type="scientific">Serratia odorifera</name>
    <dbReference type="NCBI Taxonomy" id="618"/>
    <lineage>
        <taxon>Bacteria</taxon>
        <taxon>Pseudomonadati</taxon>
        <taxon>Pseudomonadota</taxon>
        <taxon>Gammaproteobacteria</taxon>
        <taxon>Enterobacterales</taxon>
        <taxon>Yersiniaceae</taxon>
        <taxon>Serratia</taxon>
    </lineage>
</organism>
<dbReference type="Proteomes" id="UP000281391">
    <property type="component" value="Chromosome"/>
</dbReference>
<sequence>MLPGLALIGDAAHTINPLAGQGVNLGYRDVDALLAVLSAAREQGDDWASEAVLLRYQRQRRTDNLLMQSGMDLFYTAFSNNLASAQRWRAIWR</sequence>
<evidence type="ECO:0000313" key="3">
    <source>
        <dbReference type="Proteomes" id="UP000281391"/>
    </source>
</evidence>